<accession>A0A9Q9AVL4</accession>
<protein>
    <submittedName>
        <fullName evidence="2">Uncharacterized protein</fullName>
    </submittedName>
</protein>
<gene>
    <name evidence="2" type="ORF">Slin15195_G048250</name>
</gene>
<evidence type="ECO:0000313" key="3">
    <source>
        <dbReference type="Proteomes" id="UP001056384"/>
    </source>
</evidence>
<evidence type="ECO:0000256" key="1">
    <source>
        <dbReference type="SAM" id="MobiDB-lite"/>
    </source>
</evidence>
<dbReference type="Proteomes" id="UP001056384">
    <property type="component" value="Chromosome 3"/>
</dbReference>
<organism evidence="2 3">
    <name type="scientific">Septoria linicola</name>
    <dbReference type="NCBI Taxonomy" id="215465"/>
    <lineage>
        <taxon>Eukaryota</taxon>
        <taxon>Fungi</taxon>
        <taxon>Dikarya</taxon>
        <taxon>Ascomycota</taxon>
        <taxon>Pezizomycotina</taxon>
        <taxon>Dothideomycetes</taxon>
        <taxon>Dothideomycetidae</taxon>
        <taxon>Mycosphaerellales</taxon>
        <taxon>Mycosphaerellaceae</taxon>
        <taxon>Septoria</taxon>
    </lineage>
</organism>
<feature type="region of interest" description="Disordered" evidence="1">
    <location>
        <begin position="257"/>
        <end position="276"/>
    </location>
</feature>
<proteinExistence type="predicted"/>
<dbReference type="AlphaFoldDB" id="A0A9Q9AVL4"/>
<evidence type="ECO:0000313" key="2">
    <source>
        <dbReference type="EMBL" id="USW51506.1"/>
    </source>
</evidence>
<dbReference type="EMBL" id="CP099420">
    <property type="protein sequence ID" value="USW51506.1"/>
    <property type="molecule type" value="Genomic_DNA"/>
</dbReference>
<sequence length="276" mass="30004">MAELIQLLTTSQQDFTHRQVQGHDMITAHAAQLSSYVAPSSARPDTTRGREPASIHDTSADASFLITTRDHDFMSVISVLVFARRTSTQNVTSVRASKERKAAYSTLAASSNKSATDRSLARKVVDLDDRVSNPDAASVEGGVGSGSMHMEVTIEIGKNETSEGAKIKDGQCYTWKDDKVFTGFVFSWAVHVNGEQLEEYGRCNVKVYEEKGCKGHPIADIKNANTHNTSAGLCWMSNRGRPGQSVSVGCVEGKTDWTGETSITPPYTPQPEGAEW</sequence>
<reference evidence="2" key="1">
    <citation type="submission" date="2022-06" db="EMBL/GenBank/DDBJ databases">
        <title>Complete genome sequences of two strains of the flax pathogen Septoria linicola.</title>
        <authorList>
            <person name="Lapalu N."/>
            <person name="Simon A."/>
            <person name="Demenou B."/>
            <person name="Paumier D."/>
            <person name="Guillot M.-P."/>
            <person name="Gout L."/>
            <person name="Valade R."/>
        </authorList>
    </citation>
    <scope>NUCLEOTIDE SEQUENCE</scope>
    <source>
        <strain evidence="2">SE15195</strain>
    </source>
</reference>
<keyword evidence="3" id="KW-1185">Reference proteome</keyword>
<name>A0A9Q9AVL4_9PEZI</name>